<dbReference type="PANTHER" id="PTHR15341">
    <property type="entry name" value="SUN-COR STEROID HORMONE RECEPTOR CO-REPRESSOR"/>
    <property type="match status" value="1"/>
</dbReference>
<evidence type="ECO:0000256" key="5">
    <source>
        <dbReference type="ARBA" id="ARBA00023242"/>
    </source>
</evidence>
<evidence type="ECO:0000256" key="6">
    <source>
        <dbReference type="RuleBase" id="RU368003"/>
    </source>
</evidence>
<evidence type="ECO:0000256" key="4">
    <source>
        <dbReference type="ARBA" id="ARBA00022884"/>
    </source>
</evidence>
<comment type="function">
    <text evidence="6">Required for exosome-dependent processing of pre-rRNA and small nucleolar RNA (snRNA) precursors. Involved in processing of 35S pre-rRNA at the A0, A1 and A2 sites.</text>
</comment>
<feature type="compositionally biased region" description="Acidic residues" evidence="7">
    <location>
        <begin position="121"/>
        <end position="131"/>
    </location>
</feature>
<dbReference type="GO" id="GO:0003677">
    <property type="term" value="F:DNA binding"/>
    <property type="evidence" value="ECO:0007669"/>
    <property type="project" value="TreeGrafter"/>
</dbReference>
<dbReference type="Proteomes" id="UP000646827">
    <property type="component" value="Unassembled WGS sequence"/>
</dbReference>
<evidence type="ECO:0000256" key="1">
    <source>
        <dbReference type="ARBA" id="ARBA00004123"/>
    </source>
</evidence>
<comment type="subcellular location">
    <subcellularLocation>
        <location evidence="1 6">Nucleus</location>
    </subcellularLocation>
</comment>
<dbReference type="PANTHER" id="PTHR15341:SF3">
    <property type="entry name" value="NUCLEAR NUCLEIC ACID-BINDING PROTEIN C1D"/>
    <property type="match status" value="1"/>
</dbReference>
<dbReference type="EMBL" id="JAEPRB010000312">
    <property type="protein sequence ID" value="KAG2217267.1"/>
    <property type="molecule type" value="Genomic_DNA"/>
</dbReference>
<comment type="caution">
    <text evidence="8">The sequence shown here is derived from an EMBL/GenBank/DDBJ whole genome shotgun (WGS) entry which is preliminary data.</text>
</comment>
<dbReference type="GO" id="GO:0003723">
    <property type="term" value="F:RNA binding"/>
    <property type="evidence" value="ECO:0007669"/>
    <property type="project" value="UniProtKB-UniRule"/>
</dbReference>
<evidence type="ECO:0000313" key="8">
    <source>
        <dbReference type="EMBL" id="KAG2217267.1"/>
    </source>
</evidence>
<comment type="similarity">
    <text evidence="2 6">Belongs to the C1D family.</text>
</comment>
<evidence type="ECO:0000256" key="7">
    <source>
        <dbReference type="SAM" id="MobiDB-lite"/>
    </source>
</evidence>
<keyword evidence="3 6" id="KW-0698">rRNA processing</keyword>
<dbReference type="GO" id="GO:0010468">
    <property type="term" value="P:regulation of gene expression"/>
    <property type="evidence" value="ECO:0007669"/>
    <property type="project" value="TreeGrafter"/>
</dbReference>
<dbReference type="InterPro" id="IPR007146">
    <property type="entry name" value="Sas10/Utp3/C1D"/>
</dbReference>
<dbReference type="AlphaFoldDB" id="A0A8H7VFS9"/>
<dbReference type="OrthoDB" id="10261072at2759"/>
<sequence length="180" mass="20477">MDPAQEQKAKKAAKALKSRIDVIQKHLDPILAGPLSETYGPLPTNEKAQFEVLLSFTLNTLYHIYLKTHGVNPLDHHVTNELQRVKEYIEKIKVAEGRGPKRTMELDKGAADRFIKSALAGEEDNEEEEEEGKQHNIKKRSLRKEKSTLEEEEQDLNNNNNIQRKRARVDPFAGPKNGSN</sequence>
<dbReference type="GO" id="GO:0000178">
    <property type="term" value="C:exosome (RNase complex)"/>
    <property type="evidence" value="ECO:0007669"/>
    <property type="project" value="TreeGrafter"/>
</dbReference>
<reference evidence="8 9" key="1">
    <citation type="submission" date="2020-12" db="EMBL/GenBank/DDBJ databases">
        <title>Metabolic potential, ecology and presence of endohyphal bacteria is reflected in genomic diversity of Mucoromycotina.</title>
        <authorList>
            <person name="Muszewska A."/>
            <person name="Okrasinska A."/>
            <person name="Steczkiewicz K."/>
            <person name="Drgas O."/>
            <person name="Orlowska M."/>
            <person name="Perlinska-Lenart U."/>
            <person name="Aleksandrzak-Piekarczyk T."/>
            <person name="Szatraj K."/>
            <person name="Zielenkiewicz U."/>
            <person name="Pilsyk S."/>
            <person name="Malc E."/>
            <person name="Mieczkowski P."/>
            <person name="Kruszewska J.S."/>
            <person name="Biernat P."/>
            <person name="Pawlowska J."/>
        </authorList>
    </citation>
    <scope>NUCLEOTIDE SEQUENCE [LARGE SCALE GENOMIC DNA]</scope>
    <source>
        <strain evidence="8 9">CBS 142.35</strain>
    </source>
</reference>
<gene>
    <name evidence="8" type="ORF">INT45_009307</name>
</gene>
<organism evidence="8 9">
    <name type="scientific">Circinella minor</name>
    <dbReference type="NCBI Taxonomy" id="1195481"/>
    <lineage>
        <taxon>Eukaryota</taxon>
        <taxon>Fungi</taxon>
        <taxon>Fungi incertae sedis</taxon>
        <taxon>Mucoromycota</taxon>
        <taxon>Mucoromycotina</taxon>
        <taxon>Mucoromycetes</taxon>
        <taxon>Mucorales</taxon>
        <taxon>Lichtheimiaceae</taxon>
        <taxon>Circinella</taxon>
    </lineage>
</organism>
<evidence type="ECO:0000256" key="2">
    <source>
        <dbReference type="ARBA" id="ARBA00009154"/>
    </source>
</evidence>
<protein>
    <recommendedName>
        <fullName evidence="6">Exosome complex protein</fullName>
    </recommendedName>
</protein>
<evidence type="ECO:0000256" key="3">
    <source>
        <dbReference type="ARBA" id="ARBA00022552"/>
    </source>
</evidence>
<keyword evidence="4 6" id="KW-0694">RNA-binding</keyword>
<name>A0A8H7VFS9_9FUNG</name>
<dbReference type="InterPro" id="IPR011082">
    <property type="entry name" value="Exosome-assoc_fac/DNA_repair"/>
</dbReference>
<accession>A0A8H7VFS9</accession>
<dbReference type="GO" id="GO:0000460">
    <property type="term" value="P:maturation of 5.8S rRNA"/>
    <property type="evidence" value="ECO:0007669"/>
    <property type="project" value="TreeGrafter"/>
</dbReference>
<dbReference type="GO" id="GO:0005730">
    <property type="term" value="C:nucleolus"/>
    <property type="evidence" value="ECO:0007669"/>
    <property type="project" value="TreeGrafter"/>
</dbReference>
<keyword evidence="5 6" id="KW-0539">Nucleus</keyword>
<keyword evidence="9" id="KW-1185">Reference proteome</keyword>
<feature type="region of interest" description="Disordered" evidence="7">
    <location>
        <begin position="119"/>
        <end position="180"/>
    </location>
</feature>
<evidence type="ECO:0000313" key="9">
    <source>
        <dbReference type="Proteomes" id="UP000646827"/>
    </source>
</evidence>
<dbReference type="Pfam" id="PF04000">
    <property type="entry name" value="Sas10_Utp3"/>
    <property type="match status" value="1"/>
</dbReference>
<proteinExistence type="inferred from homology"/>